<comment type="subcellular location">
    <subcellularLocation>
        <location evidence="3">Cell membrane</location>
        <topology evidence="3">Multi-pass membrane protein</topology>
    </subcellularLocation>
    <subcellularLocation>
        <location evidence="2">Endoplasmic reticulum membrane</location>
        <topology evidence="2">Multi-pass membrane protein</topology>
    </subcellularLocation>
    <subcellularLocation>
        <location evidence="1">Mitochondrion membrane</location>
        <topology evidence="1">Multi-pass membrane protein</topology>
    </subcellularLocation>
</comment>
<name>A0A2U9CJ21_SCOMX</name>
<feature type="transmembrane region" description="Helical" evidence="20">
    <location>
        <begin position="763"/>
        <end position="783"/>
    </location>
</feature>
<evidence type="ECO:0000256" key="10">
    <source>
        <dbReference type="ARBA" id="ARBA00023136"/>
    </source>
</evidence>
<feature type="transmembrane region" description="Helical" evidence="20">
    <location>
        <begin position="497"/>
        <end position="521"/>
    </location>
</feature>
<dbReference type="GO" id="GO:0005886">
    <property type="term" value="C:plasma membrane"/>
    <property type="evidence" value="ECO:0007669"/>
    <property type="project" value="UniProtKB-SubCell"/>
</dbReference>
<dbReference type="EMBL" id="CP026259">
    <property type="protein sequence ID" value="AWP16594.1"/>
    <property type="molecule type" value="Genomic_DNA"/>
</dbReference>
<dbReference type="GO" id="GO:0020037">
    <property type="term" value="F:heme binding"/>
    <property type="evidence" value="ECO:0007669"/>
    <property type="project" value="TreeGrafter"/>
</dbReference>
<dbReference type="InterPro" id="IPR036259">
    <property type="entry name" value="MFS_trans_sf"/>
</dbReference>
<dbReference type="FunFam" id="1.20.1250.20:FF:000101">
    <property type="entry name" value="feline leukemia virus subgroup C receptor-related protein 2"/>
    <property type="match status" value="1"/>
</dbReference>
<dbReference type="GO" id="GO:0015232">
    <property type="term" value="F:heme transmembrane transporter activity"/>
    <property type="evidence" value="ECO:0007669"/>
    <property type="project" value="TreeGrafter"/>
</dbReference>
<dbReference type="PANTHER" id="PTHR10924:SF3">
    <property type="entry name" value="HEME TRANSPORTER FLVCR2"/>
    <property type="match status" value="1"/>
</dbReference>
<dbReference type="Gene3D" id="1.20.5.170">
    <property type="match status" value="1"/>
</dbReference>
<evidence type="ECO:0000313" key="23">
    <source>
        <dbReference type="EMBL" id="AWP16594.1"/>
    </source>
</evidence>
<keyword evidence="9" id="KW-0496">Mitochondrion</keyword>
<sequence length="848" mass="94686">MSVSNPSYNKESVVTAEPDAMPGQIPDPSVTAGSLPSLGPLAGISATTLTDEFKFGELREFGTMLSPLHFLDSLGKRPLVIKTERGEEEDRRTRRREKNKVAAARCRNKKKERTDYLQKESERLEMLNSDLKAQIEELRLERQQLILMLNRHRPTCIVRTDSVRTPEGEANPLLQQLDDNAYSLSNAYQWIQYGIISNIAVKFYSVDAFAVDWLSMVFMLTYIPLIFPVTWLLDRKGLRVTALLANALNCAGTWIKVASARPDLFWVTMLGQFASSVAQVFILGMPSRLASVWFGAGEVSTACSIGVFGNQEKKYCLFLPVPQKTEGKGKSCSGSNMSVQDEIPHEWMDGHGKARERNLSQTRTGRRALGEYNLLPPSDSCEPLEPSDLDEAEPFPLMETKLYKRRWLMLFIFCVYSMSNAFMWLQYSIISNIFMRFYGIDTLAIDWLSMIYFLTYIPLILPVTWLLDNRGIRDMVVVGSAFNCIGAWIKTSTADPGMFAMTFLGQFVCSVATVHILGIPSRLASLWFGQQEVSTACSIGVLGNQMGIAIGFLVPPILVPNVDDMDELAHHIRIMFYISAGVATLIFILVVIVFQERPEIPPTQAQAQARSIPPDEYSYMASILRLLRNKPFMLLVLSYGLNVGCFYAVSTLLNRMIIEHYPGDEVNAGRIGLTIVIAGMVGSLICGIWLDKTKTYKQTTLFVYLLTLIGMLVYAFTLNLGHLWVVFVTAGLLGFFMTGYLPLGFEFAVELTYPESEGTSSGLLNCSAQIFGIIFTISQGKIIDRWGTLAGNIFLSIFLLIGSVMTGLIKADLRRQKANLRAEVQTVSKLTTDLEGGVSPPEIRKEQK</sequence>
<dbReference type="Proteomes" id="UP000246464">
    <property type="component" value="Chromosome 17"/>
</dbReference>
<gene>
    <name evidence="23" type="ORF">SMAX5B_000327</name>
</gene>
<feature type="transmembrane region" description="Helical" evidence="20">
    <location>
        <begin position="574"/>
        <end position="594"/>
    </location>
</feature>
<dbReference type="PRINTS" id="PR00042">
    <property type="entry name" value="LEUZIPPRFOS"/>
</dbReference>
<evidence type="ECO:0000256" key="17">
    <source>
        <dbReference type="ARBA" id="ARBA00061721"/>
    </source>
</evidence>
<evidence type="ECO:0000256" key="9">
    <source>
        <dbReference type="ARBA" id="ARBA00023128"/>
    </source>
</evidence>
<evidence type="ECO:0000256" key="3">
    <source>
        <dbReference type="ARBA" id="ARBA00004651"/>
    </source>
</evidence>
<keyword evidence="6 20" id="KW-0812">Transmembrane</keyword>
<comment type="catalytic activity">
    <reaction evidence="11">
        <text>heme b(in) = heme b(out)</text>
        <dbReference type="Rhea" id="RHEA:75443"/>
        <dbReference type="ChEBI" id="CHEBI:60344"/>
    </reaction>
</comment>
<comment type="catalytic activity">
    <reaction evidence="13">
        <text>ethanolamine(in) = ethanolamine(out)</text>
        <dbReference type="Rhea" id="RHEA:32747"/>
        <dbReference type="ChEBI" id="CHEBI:57603"/>
    </reaction>
</comment>
<feature type="transmembrane region" description="Helical" evidence="20">
    <location>
        <begin position="213"/>
        <end position="233"/>
    </location>
</feature>
<dbReference type="GO" id="GO:0003700">
    <property type="term" value="F:DNA-binding transcription factor activity"/>
    <property type="evidence" value="ECO:0007669"/>
    <property type="project" value="InterPro"/>
</dbReference>
<dbReference type="InterPro" id="IPR000837">
    <property type="entry name" value="AP-1"/>
</dbReference>
<feature type="transmembrane region" description="Helical" evidence="20">
    <location>
        <begin position="789"/>
        <end position="809"/>
    </location>
</feature>
<dbReference type="PROSITE" id="PS50850">
    <property type="entry name" value="MFS"/>
    <property type="match status" value="1"/>
</dbReference>
<accession>A0A2U9CJ21</accession>
<dbReference type="Pfam" id="PF00170">
    <property type="entry name" value="bZIP_1"/>
    <property type="match status" value="1"/>
</dbReference>
<evidence type="ECO:0000256" key="4">
    <source>
        <dbReference type="ARBA" id="ARBA00022448"/>
    </source>
</evidence>
<feature type="domain" description="BZIP" evidence="21">
    <location>
        <begin position="89"/>
        <end position="152"/>
    </location>
</feature>
<keyword evidence="18" id="KW-0175">Coiled coil</keyword>
<dbReference type="Pfam" id="PF07690">
    <property type="entry name" value="MFS_1"/>
    <property type="match status" value="1"/>
</dbReference>
<dbReference type="GO" id="GO:0031966">
    <property type="term" value="C:mitochondrial membrane"/>
    <property type="evidence" value="ECO:0007669"/>
    <property type="project" value="UniProtKB-SubCell"/>
</dbReference>
<keyword evidence="10 20" id="KW-0472">Membrane</keyword>
<keyword evidence="5" id="KW-1003">Cell membrane</keyword>
<feature type="region of interest" description="Disordered" evidence="19">
    <location>
        <begin position="1"/>
        <end position="24"/>
    </location>
</feature>
<evidence type="ECO:0000256" key="18">
    <source>
        <dbReference type="SAM" id="Coils"/>
    </source>
</evidence>
<feature type="transmembrane region" description="Helical" evidence="20">
    <location>
        <begin position="723"/>
        <end position="743"/>
    </location>
</feature>
<dbReference type="PANTHER" id="PTHR10924">
    <property type="entry name" value="MAJOR FACILITATOR SUPERFAMILY PROTEIN-RELATED"/>
    <property type="match status" value="1"/>
</dbReference>
<feature type="domain" description="Major facilitator superfamily (MFS) profile" evidence="22">
    <location>
        <begin position="405"/>
        <end position="814"/>
    </location>
</feature>
<dbReference type="GO" id="GO:0015220">
    <property type="term" value="F:choline transmembrane transporter activity"/>
    <property type="evidence" value="ECO:0007669"/>
    <property type="project" value="UniProtKB-ARBA"/>
</dbReference>
<dbReference type="AlphaFoldDB" id="A0A2U9CJ21"/>
<comment type="subunit">
    <text evidence="17">Heterodimer.</text>
</comment>
<dbReference type="Gene3D" id="1.20.1250.20">
    <property type="entry name" value="MFS general substrate transporter like domains"/>
    <property type="match status" value="2"/>
</dbReference>
<feature type="coiled-coil region" evidence="18">
    <location>
        <begin position="94"/>
        <end position="148"/>
    </location>
</feature>
<dbReference type="InterPro" id="IPR046347">
    <property type="entry name" value="bZIP_sf"/>
</dbReference>
<reference evidence="23 24" key="1">
    <citation type="submission" date="2017-12" db="EMBL/GenBank/DDBJ databases">
        <title>Integrating genomic resources of turbot (Scophthalmus maximus) in depth evaluation of genetic and physical mapping variation across individuals.</title>
        <authorList>
            <person name="Martinez P."/>
        </authorList>
    </citation>
    <scope>NUCLEOTIDE SEQUENCE [LARGE SCALE GENOMIC DNA]</scope>
</reference>
<feature type="transmembrane region" description="Helical" evidence="20">
    <location>
        <begin position="701"/>
        <end position="717"/>
    </location>
</feature>
<evidence type="ECO:0000256" key="8">
    <source>
        <dbReference type="ARBA" id="ARBA00022989"/>
    </source>
</evidence>
<evidence type="ECO:0000256" key="2">
    <source>
        <dbReference type="ARBA" id="ARBA00004477"/>
    </source>
</evidence>
<dbReference type="SMART" id="SM00338">
    <property type="entry name" value="BRLZ"/>
    <property type="match status" value="1"/>
</dbReference>
<feature type="transmembrane region" description="Helical" evidence="20">
    <location>
        <begin position="670"/>
        <end position="689"/>
    </location>
</feature>
<keyword evidence="8 20" id="KW-1133">Transmembrane helix</keyword>
<evidence type="ECO:0000256" key="15">
    <source>
        <dbReference type="ARBA" id="ARBA00053231"/>
    </source>
</evidence>
<dbReference type="FunFam" id="1.20.1250.20:FF:000092">
    <property type="entry name" value="Feline leukemia virus subgroup C receptor-related protein 2 isoform 1"/>
    <property type="match status" value="1"/>
</dbReference>
<evidence type="ECO:0000256" key="1">
    <source>
        <dbReference type="ARBA" id="ARBA00004225"/>
    </source>
</evidence>
<comment type="function">
    <text evidence="15">Choline uniporter that specifically mediates choline uptake at the blood-brain-barrier. Responsible for the majority of choline uptake across the blood-brain-barrier from the circulation into the brain. Choline, a nutrient critical for brain development, is a precursor of phosphatidylcholine, as well as betaine. Also mediates transport of ethanolamine. Choline and ethanolamine transport is not coupled with proton transport and is exclusively driven by the choline gradient across the plasma membrane. Also acts as a heme b transporter.</text>
</comment>
<feature type="transmembrane region" description="Helical" evidence="20">
    <location>
        <begin position="632"/>
        <end position="650"/>
    </location>
</feature>
<evidence type="ECO:0000256" key="13">
    <source>
        <dbReference type="ARBA" id="ARBA00045087"/>
    </source>
</evidence>
<dbReference type="GO" id="GO:0005789">
    <property type="term" value="C:endoplasmic reticulum membrane"/>
    <property type="evidence" value="ECO:0007669"/>
    <property type="project" value="UniProtKB-SubCell"/>
</dbReference>
<evidence type="ECO:0000256" key="14">
    <source>
        <dbReference type="ARBA" id="ARBA00046338"/>
    </source>
</evidence>
<dbReference type="GO" id="GO:0097037">
    <property type="term" value="P:heme export"/>
    <property type="evidence" value="ECO:0007669"/>
    <property type="project" value="TreeGrafter"/>
</dbReference>
<dbReference type="FunFam" id="1.20.5.170:FF:000006">
    <property type="entry name" value="fos-related antigen 2 isoform X1"/>
    <property type="match status" value="1"/>
</dbReference>
<evidence type="ECO:0000256" key="11">
    <source>
        <dbReference type="ARBA" id="ARBA00035075"/>
    </source>
</evidence>
<comment type="function">
    <text evidence="16">Nuclear phosphoprotein which forms a tight but non-covalently linked complex with the JUN/AP-1 transcription factor. FOS has a critical function in regulating the development of cells destined to form and maintain the skeleton. It is thought to have an important role in signal transduction, cell proliferation and differentiation.</text>
</comment>
<evidence type="ECO:0000256" key="5">
    <source>
        <dbReference type="ARBA" id="ARBA00022475"/>
    </source>
</evidence>
<feature type="transmembrane region" description="Helical" evidence="20">
    <location>
        <begin position="407"/>
        <end position="427"/>
    </location>
</feature>
<dbReference type="SUPFAM" id="SSF103473">
    <property type="entry name" value="MFS general substrate transporter"/>
    <property type="match status" value="2"/>
</dbReference>
<keyword evidence="4" id="KW-0813">Transport</keyword>
<evidence type="ECO:0000256" key="6">
    <source>
        <dbReference type="ARBA" id="ARBA00022692"/>
    </source>
</evidence>
<comment type="similarity">
    <text evidence="14">Belongs to the major facilitator superfamily. Feline leukemia virus subgroup C receptor (TC 2.A.1.28.1) family.</text>
</comment>
<evidence type="ECO:0000256" key="20">
    <source>
        <dbReference type="SAM" id="Phobius"/>
    </source>
</evidence>
<evidence type="ECO:0000259" key="21">
    <source>
        <dbReference type="PROSITE" id="PS50217"/>
    </source>
</evidence>
<evidence type="ECO:0000256" key="16">
    <source>
        <dbReference type="ARBA" id="ARBA00058242"/>
    </source>
</evidence>
<comment type="catalytic activity">
    <reaction evidence="12">
        <text>choline(out) = choline(in)</text>
        <dbReference type="Rhea" id="RHEA:32751"/>
        <dbReference type="ChEBI" id="CHEBI:15354"/>
    </reaction>
</comment>
<evidence type="ECO:0000259" key="22">
    <source>
        <dbReference type="PROSITE" id="PS50850"/>
    </source>
</evidence>
<dbReference type="SUPFAM" id="SSF57959">
    <property type="entry name" value="Leucine zipper domain"/>
    <property type="match status" value="1"/>
</dbReference>
<dbReference type="CDD" id="cd14722">
    <property type="entry name" value="bZIP_ATF3"/>
    <property type="match status" value="1"/>
</dbReference>
<feature type="compositionally biased region" description="Polar residues" evidence="19">
    <location>
        <begin position="1"/>
        <end position="12"/>
    </location>
</feature>
<evidence type="ECO:0000256" key="19">
    <source>
        <dbReference type="SAM" id="MobiDB-lite"/>
    </source>
</evidence>
<evidence type="ECO:0000313" key="24">
    <source>
        <dbReference type="Proteomes" id="UP000246464"/>
    </source>
</evidence>
<feature type="transmembrane region" description="Helical" evidence="20">
    <location>
        <begin position="447"/>
        <end position="467"/>
    </location>
</feature>
<dbReference type="InterPro" id="IPR049680">
    <property type="entry name" value="FLVCR1-2_SLC49-like"/>
</dbReference>
<evidence type="ECO:0000256" key="7">
    <source>
        <dbReference type="ARBA" id="ARBA00022824"/>
    </source>
</evidence>
<dbReference type="PROSITE" id="PS50217">
    <property type="entry name" value="BZIP"/>
    <property type="match status" value="1"/>
</dbReference>
<organism evidence="23 24">
    <name type="scientific">Scophthalmus maximus</name>
    <name type="common">Turbot</name>
    <name type="synonym">Psetta maxima</name>
    <dbReference type="NCBI Taxonomy" id="52904"/>
    <lineage>
        <taxon>Eukaryota</taxon>
        <taxon>Metazoa</taxon>
        <taxon>Chordata</taxon>
        <taxon>Craniata</taxon>
        <taxon>Vertebrata</taxon>
        <taxon>Euteleostomi</taxon>
        <taxon>Actinopterygii</taxon>
        <taxon>Neopterygii</taxon>
        <taxon>Teleostei</taxon>
        <taxon>Neoteleostei</taxon>
        <taxon>Acanthomorphata</taxon>
        <taxon>Carangaria</taxon>
        <taxon>Pleuronectiformes</taxon>
        <taxon>Pleuronectoidei</taxon>
        <taxon>Scophthalmidae</taxon>
        <taxon>Scophthalmus</taxon>
    </lineage>
</organism>
<dbReference type="GO" id="GO:0006357">
    <property type="term" value="P:regulation of transcription by RNA polymerase II"/>
    <property type="evidence" value="ECO:0007669"/>
    <property type="project" value="InterPro"/>
</dbReference>
<keyword evidence="24" id="KW-1185">Reference proteome</keyword>
<dbReference type="PROSITE" id="PS00036">
    <property type="entry name" value="BZIP_BASIC"/>
    <property type="match status" value="1"/>
</dbReference>
<keyword evidence="23" id="KW-0675">Receptor</keyword>
<evidence type="ECO:0000256" key="12">
    <source>
        <dbReference type="ARBA" id="ARBA00036811"/>
    </source>
</evidence>
<dbReference type="InterPro" id="IPR004827">
    <property type="entry name" value="bZIP"/>
</dbReference>
<dbReference type="GO" id="GO:0003690">
    <property type="term" value="F:double-stranded DNA binding"/>
    <property type="evidence" value="ECO:0007669"/>
    <property type="project" value="UniProtKB-ARBA"/>
</dbReference>
<proteinExistence type="inferred from homology"/>
<dbReference type="InterPro" id="IPR020846">
    <property type="entry name" value="MFS_dom"/>
</dbReference>
<protein>
    <submittedName>
        <fullName evidence="23">Putative feline leukemia virus subgroup C receptor-related protein 2-like</fullName>
    </submittedName>
</protein>
<keyword evidence="7" id="KW-0256">Endoplasmic reticulum</keyword>
<dbReference type="InterPro" id="IPR011701">
    <property type="entry name" value="MFS"/>
</dbReference>